<gene>
    <name evidence="3" type="ORF">CLV52_2722</name>
</gene>
<dbReference type="EMBL" id="SOAM01000003">
    <property type="protein sequence ID" value="TDS75615.1"/>
    <property type="molecule type" value="Genomic_DNA"/>
</dbReference>
<evidence type="ECO:0000313" key="3">
    <source>
        <dbReference type="EMBL" id="TDS75615.1"/>
    </source>
</evidence>
<dbReference type="AlphaFoldDB" id="A0A4R7FG58"/>
<dbReference type="InterPro" id="IPR013538">
    <property type="entry name" value="ASHA1/2-like_C"/>
</dbReference>
<evidence type="ECO:0000259" key="2">
    <source>
        <dbReference type="Pfam" id="PF08327"/>
    </source>
</evidence>
<dbReference type="SUPFAM" id="SSF55961">
    <property type="entry name" value="Bet v1-like"/>
    <property type="match status" value="1"/>
</dbReference>
<feature type="domain" description="Activator of Hsp90 ATPase homologue 1/2-like C-terminal" evidence="2">
    <location>
        <begin position="22"/>
        <end position="159"/>
    </location>
</feature>
<dbReference type="InterPro" id="IPR023393">
    <property type="entry name" value="START-like_dom_sf"/>
</dbReference>
<evidence type="ECO:0000256" key="1">
    <source>
        <dbReference type="ARBA" id="ARBA00006817"/>
    </source>
</evidence>
<comment type="similarity">
    <text evidence="1">Belongs to the AHA1 family.</text>
</comment>
<reference evidence="3 4" key="1">
    <citation type="submission" date="2019-03" db="EMBL/GenBank/DDBJ databases">
        <title>Genomic Encyclopedia of Archaeal and Bacterial Type Strains, Phase II (KMG-II): from individual species to whole genera.</title>
        <authorList>
            <person name="Goeker M."/>
        </authorList>
    </citation>
    <scope>NUCLEOTIDE SEQUENCE [LARGE SCALE GENOMIC DNA]</scope>
    <source>
        <strain evidence="3 4">DSM 24782</strain>
    </source>
</reference>
<dbReference type="RefSeq" id="WP_133766891.1">
    <property type="nucleotide sequence ID" value="NZ_BAAARP010000005.1"/>
</dbReference>
<name>A0A4R7FG58_9MICO</name>
<protein>
    <submittedName>
        <fullName evidence="3">Uncharacterized protein YndB with AHSA1/START domain</fullName>
    </submittedName>
</protein>
<dbReference type="Gene3D" id="3.30.530.20">
    <property type="match status" value="1"/>
</dbReference>
<accession>A0A4R7FG58</accession>
<organism evidence="3 4">
    <name type="scientific">Amnibacterium kyonggiense</name>
    <dbReference type="NCBI Taxonomy" id="595671"/>
    <lineage>
        <taxon>Bacteria</taxon>
        <taxon>Bacillati</taxon>
        <taxon>Actinomycetota</taxon>
        <taxon>Actinomycetes</taxon>
        <taxon>Micrococcales</taxon>
        <taxon>Microbacteriaceae</taxon>
        <taxon>Amnibacterium</taxon>
    </lineage>
</organism>
<proteinExistence type="inferred from homology"/>
<dbReference type="Pfam" id="PF08327">
    <property type="entry name" value="AHSA1"/>
    <property type="match status" value="1"/>
</dbReference>
<comment type="caution">
    <text evidence="3">The sequence shown here is derived from an EMBL/GenBank/DDBJ whole genome shotgun (WGS) entry which is preliminary data.</text>
</comment>
<dbReference type="OrthoDB" id="3365660at2"/>
<dbReference type="Proteomes" id="UP000295344">
    <property type="component" value="Unassembled WGS sequence"/>
</dbReference>
<sequence length="166" mass="18272">MPVLDVEKDLDRLTMTVTAQFAAPVERVWRLYAEAEQVQRHWGPPGWPATFLRHDFTPGGGSHYFMAGPDGEQAHGVWRILAVDEPRSFELEDAFADADGNPDERAGWSRMAATLTPTDGGTRVALVTTFRSTEQLQQMLDMGMEEGLQQAMGQIDGILAEEGAPA</sequence>
<evidence type="ECO:0000313" key="4">
    <source>
        <dbReference type="Proteomes" id="UP000295344"/>
    </source>
</evidence>
<keyword evidence="4" id="KW-1185">Reference proteome</keyword>
<dbReference type="CDD" id="cd07814">
    <property type="entry name" value="SRPBCC_CalC_Aha1-like"/>
    <property type="match status" value="1"/>
</dbReference>